<dbReference type="PANTHER" id="PTHR11699">
    <property type="entry name" value="ALDEHYDE DEHYDROGENASE-RELATED"/>
    <property type="match status" value="1"/>
</dbReference>
<dbReference type="RefSeq" id="WP_107991071.1">
    <property type="nucleotide sequence ID" value="NZ_QAYG01000008.1"/>
</dbReference>
<dbReference type="NCBIfam" id="NF011927">
    <property type="entry name" value="PRK15398.1"/>
    <property type="match status" value="1"/>
</dbReference>
<dbReference type="GO" id="GO:0008774">
    <property type="term" value="F:acetaldehyde dehydrogenase (acetylating) activity"/>
    <property type="evidence" value="ECO:0007669"/>
    <property type="project" value="InterPro"/>
</dbReference>
<feature type="domain" description="Aldehyde dehydrogenase" evidence="3">
    <location>
        <begin position="115"/>
        <end position="524"/>
    </location>
</feature>
<evidence type="ECO:0000256" key="2">
    <source>
        <dbReference type="ARBA" id="ARBA00023027"/>
    </source>
</evidence>
<dbReference type="InterPro" id="IPR012408">
    <property type="entry name" value="Acetald_propionald_DH-rel"/>
</dbReference>
<keyword evidence="1" id="KW-0560">Oxidoreductase</keyword>
<dbReference type="InterPro" id="IPR015590">
    <property type="entry name" value="Aldehyde_DH_dom"/>
</dbReference>
<proteinExistence type="predicted"/>
<protein>
    <submittedName>
        <fullName evidence="4">Propionaldehyde dehydrogenase</fullName>
    </submittedName>
</protein>
<sequence>MNDQQISDAVTQVLDGYGAAPGAAPEQAVNQTTSATQGAPVAQASEFVSDMVANILADAGSVPAAKGTPAFVPGSKRCCWQPAASGEDPMDAILAKALASGLGEKKAGTSAPAAKAAVTNPVVSDEEATTLGDGVFATMDEAIAAAEQAQRQYLFCSMAARKAFVDGIREIFVDPATLERISTQTVEQTGMGNAAHKIIKNRLAAEKSPGVEDLTTDAASGDGGLTLVEYSPFGVIGAITPTTNPTETIICNSIGMLAAGNAAVFSPHPRATKVSLLTVKLINRKLAALGAPANLVVTVQKPSIENTNAMMAHPKVRMLVATGGPGIVKTVMSTGKKAIGAGAGNPPVVVDETADIEKAAQDIVNGCSFDNNLPCIAEKEVIAVDQIADYLILCMQKCGAYLVTDAAVIDKLQALVINEKGGPQTACVGKSAVHLLDKVGIKVGDEVKVILIELPKEHPFVQEELMMPILPLVRSPSVDDAIDLAVDLEHGNRHTAMMHSTNVRKLTKMAKLIQTTIFVKNGPSYAGIGVGGEGHATFTIAGPTGEGLTSARSFARKRRCVMVEALNVR</sequence>
<dbReference type="Gene3D" id="3.40.309.10">
    <property type="entry name" value="Aldehyde Dehydrogenase, Chain A, domain 2"/>
    <property type="match status" value="1"/>
</dbReference>
<accession>A0A2T5V5G4</accession>
<evidence type="ECO:0000256" key="1">
    <source>
        <dbReference type="ARBA" id="ARBA00023002"/>
    </source>
</evidence>
<name>A0A2T5V5G4_9HYPH</name>
<dbReference type="EMBL" id="QAYG01000008">
    <property type="protein sequence ID" value="PTW58997.1"/>
    <property type="molecule type" value="Genomic_DNA"/>
</dbReference>
<gene>
    <name evidence="4" type="ORF">C8N35_10832</name>
</gene>
<keyword evidence="5" id="KW-1185">Reference proteome</keyword>
<dbReference type="InterPro" id="IPR016163">
    <property type="entry name" value="Ald_DH_C"/>
</dbReference>
<dbReference type="Proteomes" id="UP000244081">
    <property type="component" value="Unassembled WGS sequence"/>
</dbReference>
<reference evidence="4 5" key="1">
    <citation type="submission" date="2018-04" db="EMBL/GenBank/DDBJ databases">
        <title>Genomic Encyclopedia of Archaeal and Bacterial Type Strains, Phase II (KMG-II): from individual species to whole genera.</title>
        <authorList>
            <person name="Goeker M."/>
        </authorList>
    </citation>
    <scope>NUCLEOTIDE SEQUENCE [LARGE SCALE GENOMIC DNA]</scope>
    <source>
        <strain evidence="4 5">DSM 23382</strain>
    </source>
</reference>
<organism evidence="4 5">
    <name type="scientific">Breoghania corrubedonensis</name>
    <dbReference type="NCBI Taxonomy" id="665038"/>
    <lineage>
        <taxon>Bacteria</taxon>
        <taxon>Pseudomonadati</taxon>
        <taxon>Pseudomonadota</taxon>
        <taxon>Alphaproteobacteria</taxon>
        <taxon>Hyphomicrobiales</taxon>
        <taxon>Stappiaceae</taxon>
        <taxon>Breoghania</taxon>
    </lineage>
</organism>
<dbReference type="Gene3D" id="3.40.605.10">
    <property type="entry name" value="Aldehyde Dehydrogenase, Chain A, domain 1"/>
    <property type="match status" value="1"/>
</dbReference>
<dbReference type="OrthoDB" id="9815791at2"/>
<keyword evidence="2" id="KW-0520">NAD</keyword>
<dbReference type="AlphaFoldDB" id="A0A2T5V5G4"/>
<evidence type="ECO:0000259" key="3">
    <source>
        <dbReference type="Pfam" id="PF00171"/>
    </source>
</evidence>
<evidence type="ECO:0000313" key="4">
    <source>
        <dbReference type="EMBL" id="PTW58997.1"/>
    </source>
</evidence>
<dbReference type="CDD" id="cd07121">
    <property type="entry name" value="ALDH_EutE"/>
    <property type="match status" value="1"/>
</dbReference>
<dbReference type="InterPro" id="IPR016162">
    <property type="entry name" value="Ald_DH_N"/>
</dbReference>
<evidence type="ECO:0000313" key="5">
    <source>
        <dbReference type="Proteomes" id="UP000244081"/>
    </source>
</evidence>
<dbReference type="Pfam" id="PF00171">
    <property type="entry name" value="Aldedh"/>
    <property type="match status" value="1"/>
</dbReference>
<dbReference type="InterPro" id="IPR016161">
    <property type="entry name" value="Ald_DH/histidinol_DH"/>
</dbReference>
<dbReference type="SUPFAM" id="SSF53720">
    <property type="entry name" value="ALDH-like"/>
    <property type="match status" value="1"/>
</dbReference>
<comment type="caution">
    <text evidence="4">The sequence shown here is derived from an EMBL/GenBank/DDBJ whole genome shotgun (WGS) entry which is preliminary data.</text>
</comment>